<reference evidence="1 2" key="1">
    <citation type="submission" date="2018-04" db="EMBL/GenBank/DDBJ databases">
        <title>Flavobacterium sp. nov., isolated from glacier ice.</title>
        <authorList>
            <person name="Liu Q."/>
            <person name="Xin Y.-H."/>
        </authorList>
    </citation>
    <scope>NUCLEOTIDE SEQUENCE [LARGE SCALE GENOMIC DNA]</scope>
    <source>
        <strain evidence="1 2">LB2P30</strain>
    </source>
</reference>
<accession>A0A2U1JTD9</accession>
<comment type="caution">
    <text evidence="1">The sequence shown here is derived from an EMBL/GenBank/DDBJ whole genome shotgun (WGS) entry which is preliminary data.</text>
</comment>
<dbReference type="Proteomes" id="UP000245618">
    <property type="component" value="Unassembled WGS sequence"/>
</dbReference>
<name>A0A2U1JTD9_9FLAO</name>
<protein>
    <submittedName>
        <fullName evidence="1">Uncharacterized protein</fullName>
    </submittedName>
</protein>
<organism evidence="1 2">
    <name type="scientific">Flavobacterium laiguense</name>
    <dbReference type="NCBI Taxonomy" id="2169409"/>
    <lineage>
        <taxon>Bacteria</taxon>
        <taxon>Pseudomonadati</taxon>
        <taxon>Bacteroidota</taxon>
        <taxon>Flavobacteriia</taxon>
        <taxon>Flavobacteriales</taxon>
        <taxon>Flavobacteriaceae</taxon>
        <taxon>Flavobacterium</taxon>
    </lineage>
</organism>
<proteinExistence type="predicted"/>
<dbReference type="AlphaFoldDB" id="A0A2U1JTD9"/>
<keyword evidence="2" id="KW-1185">Reference proteome</keyword>
<gene>
    <name evidence="1" type="ORF">DB891_11655</name>
</gene>
<dbReference type="EMBL" id="QCZH01000013">
    <property type="protein sequence ID" value="PWA08477.1"/>
    <property type="molecule type" value="Genomic_DNA"/>
</dbReference>
<evidence type="ECO:0000313" key="2">
    <source>
        <dbReference type="Proteomes" id="UP000245618"/>
    </source>
</evidence>
<evidence type="ECO:0000313" key="1">
    <source>
        <dbReference type="EMBL" id="PWA08477.1"/>
    </source>
</evidence>
<sequence length="60" mass="6586">MKAQIRNLEIGIKEKVYGVMNGGKRGDGLGGSELFALVNVFPFCASLRGTKQSHLLYPFQ</sequence>